<dbReference type="InterPro" id="IPR015943">
    <property type="entry name" value="WD40/YVTN_repeat-like_dom_sf"/>
</dbReference>
<evidence type="ECO:0000313" key="9">
    <source>
        <dbReference type="RefSeq" id="XP_003401774.2"/>
    </source>
</evidence>
<evidence type="ECO:0000256" key="3">
    <source>
        <dbReference type="ARBA" id="ARBA00038335"/>
    </source>
</evidence>
<dbReference type="InterPro" id="IPR007148">
    <property type="entry name" value="SSU_processome_Utp12"/>
</dbReference>
<protein>
    <submittedName>
        <fullName evidence="9">WD repeat-containing protein 43</fullName>
    </submittedName>
</protein>
<dbReference type="GeneID" id="100649903"/>
<dbReference type="Pfam" id="PF00400">
    <property type="entry name" value="WD40"/>
    <property type="match status" value="2"/>
</dbReference>
<keyword evidence="2" id="KW-0539">Nucleus</keyword>
<proteinExistence type="inferred from homology"/>
<keyword evidence="4" id="KW-0853">WD repeat</keyword>
<dbReference type="Pfam" id="PF04003">
    <property type="entry name" value="Utp12"/>
    <property type="match status" value="1"/>
</dbReference>
<accession>A0A9B0C3H7</accession>
<dbReference type="RefSeq" id="XP_003401774.2">
    <property type="nucleotide sequence ID" value="XM_003401726.4"/>
</dbReference>
<organism evidence="8 9">
    <name type="scientific">Bombus terrestris</name>
    <name type="common">Buff-tailed bumblebee</name>
    <name type="synonym">Apis terrestris</name>
    <dbReference type="NCBI Taxonomy" id="30195"/>
    <lineage>
        <taxon>Eukaryota</taxon>
        <taxon>Metazoa</taxon>
        <taxon>Ecdysozoa</taxon>
        <taxon>Arthropoda</taxon>
        <taxon>Hexapoda</taxon>
        <taxon>Insecta</taxon>
        <taxon>Pterygota</taxon>
        <taxon>Neoptera</taxon>
        <taxon>Endopterygota</taxon>
        <taxon>Hymenoptera</taxon>
        <taxon>Apocrita</taxon>
        <taxon>Aculeata</taxon>
        <taxon>Apoidea</taxon>
        <taxon>Anthophila</taxon>
        <taxon>Apidae</taxon>
        <taxon>Bombus</taxon>
        <taxon>Bombus</taxon>
    </lineage>
</organism>
<feature type="compositionally biased region" description="Acidic residues" evidence="5">
    <location>
        <begin position="591"/>
        <end position="639"/>
    </location>
</feature>
<evidence type="ECO:0000313" key="8">
    <source>
        <dbReference type="Proteomes" id="UP000835206"/>
    </source>
</evidence>
<feature type="domain" description="WD repeat-containing protein 54 beta-propeller" evidence="7">
    <location>
        <begin position="113"/>
        <end position="174"/>
    </location>
</feature>
<dbReference type="SUPFAM" id="SSF50978">
    <property type="entry name" value="WD40 repeat-like"/>
    <property type="match status" value="1"/>
</dbReference>
<evidence type="ECO:0000256" key="5">
    <source>
        <dbReference type="SAM" id="MobiDB-lite"/>
    </source>
</evidence>
<dbReference type="InterPro" id="IPR001680">
    <property type="entry name" value="WD40_rpt"/>
</dbReference>
<dbReference type="GO" id="GO:0005730">
    <property type="term" value="C:nucleolus"/>
    <property type="evidence" value="ECO:0007669"/>
    <property type="project" value="TreeGrafter"/>
</dbReference>
<dbReference type="OrthoDB" id="30195at2759"/>
<sequence>MVQHLYCETLKLRACEHSHFLSGSSNSSKMVTTANYAFSSDGEYFAHCGNDGKLKIWDTGTGRLKQEYVSNSHLSSPCCVLTWLYVSSQTTNTSPSPWKKRRKKSISEESNQKGIVAMGSTNGRVTLYDTTTSLVTAQLNGHSGTVTAVTWSENVGLFSAADDHHIIQWNLQENGVRCKWKSGKGKTVSLAISPDGKSLLSGERVIKWWNLDTKQLVRTFTGHANEVSCLHTVQTTSGNNYVISGACGDGYLNVWALDEQRNERTAVASLALQDDPISVSTHISENFQVIVLVVTRSGQAHLFQYQPNGRSKPLKPSLNIAVASDISQKDSVQQISILNGKLTEDEKLLLAYGTYLNPIFEKVTPDFSDKVQYLVRSEYKKSKDRKEEISKVKSTIIEDNVEYLTPGIIETTQKKIRSSGGSQLLLKDRLENLSLSAESNPTGKITSTGNSRAQLLVQGLNSKDKSILNNIFLTKNETIIKNTIAKLPIQAIGPLLKELTILLQGKTYTSKIAVRWLEALLTTHAGHLLSQADLVELFGPILSLMDAKLTLLTELSKLKGRVSLITGQISQTMEEHDKDISENCLVYQDTDSSDEDGGVEDEDLESESDEKWEEMSNQEDDEGEQEDQGDQEQENDEDVTSTNSNYDNDDDDEEFVSS</sequence>
<dbReference type="Gene3D" id="2.130.10.10">
    <property type="entry name" value="YVTN repeat-like/Quinoprotein amine dehydrogenase"/>
    <property type="match status" value="2"/>
</dbReference>
<dbReference type="PANTHER" id="PTHR44267:SF1">
    <property type="entry name" value="WD REPEAT-CONTAINING PROTEIN 43"/>
    <property type="match status" value="1"/>
</dbReference>
<dbReference type="PROSITE" id="PS50082">
    <property type="entry name" value="WD_REPEATS_2"/>
    <property type="match status" value="2"/>
</dbReference>
<evidence type="ECO:0000256" key="2">
    <source>
        <dbReference type="ARBA" id="ARBA00023242"/>
    </source>
</evidence>
<dbReference type="PANTHER" id="PTHR44267">
    <property type="entry name" value="WD REPEAT-CONTAINING PROTEIN 43"/>
    <property type="match status" value="1"/>
</dbReference>
<evidence type="ECO:0000256" key="1">
    <source>
        <dbReference type="ARBA" id="ARBA00004123"/>
    </source>
</evidence>
<comment type="similarity">
    <text evidence="3">Belongs to the UTP5 family.</text>
</comment>
<dbReference type="SMART" id="SM00320">
    <property type="entry name" value="WD40"/>
    <property type="match status" value="5"/>
</dbReference>
<feature type="repeat" description="WD" evidence="4">
    <location>
        <begin position="139"/>
        <end position="172"/>
    </location>
</feature>
<feature type="repeat" description="WD" evidence="4">
    <location>
        <begin position="37"/>
        <end position="67"/>
    </location>
</feature>
<evidence type="ECO:0000259" key="6">
    <source>
        <dbReference type="Pfam" id="PF04003"/>
    </source>
</evidence>
<feature type="compositionally biased region" description="Acidic residues" evidence="5">
    <location>
        <begin position="647"/>
        <end position="658"/>
    </location>
</feature>
<evidence type="ECO:0000259" key="7">
    <source>
        <dbReference type="Pfam" id="PF21031"/>
    </source>
</evidence>
<name>A0A9B0C3H7_BOMTE</name>
<evidence type="ECO:0000256" key="4">
    <source>
        <dbReference type="PROSITE-ProRule" id="PRU00221"/>
    </source>
</evidence>
<dbReference type="InterPro" id="IPR052414">
    <property type="entry name" value="U3_snoRNA-assoc_WDR"/>
</dbReference>
<dbReference type="Proteomes" id="UP000835206">
    <property type="component" value="Chromosome 16"/>
</dbReference>
<feature type="region of interest" description="Disordered" evidence="5">
    <location>
        <begin position="588"/>
        <end position="658"/>
    </location>
</feature>
<feature type="region of interest" description="Disordered" evidence="5">
    <location>
        <begin position="89"/>
        <end position="112"/>
    </location>
</feature>
<dbReference type="InterPro" id="IPR049546">
    <property type="entry name" value="WDR54_beta_prop"/>
</dbReference>
<keyword evidence="8" id="KW-1185">Reference proteome</keyword>
<reference evidence="9" key="1">
    <citation type="submission" date="2025-08" db="UniProtKB">
        <authorList>
            <consortium name="RefSeq"/>
        </authorList>
    </citation>
    <scope>IDENTIFICATION</scope>
</reference>
<gene>
    <name evidence="9" type="primary">LOC100649903</name>
</gene>
<dbReference type="GO" id="GO:0000462">
    <property type="term" value="P:maturation of SSU-rRNA from tricistronic rRNA transcript (SSU-rRNA, 5.8S rRNA, LSU-rRNA)"/>
    <property type="evidence" value="ECO:0007669"/>
    <property type="project" value="TreeGrafter"/>
</dbReference>
<dbReference type="KEGG" id="bter:100649903"/>
<dbReference type="Pfam" id="PF21031">
    <property type="entry name" value="WDR54"/>
    <property type="match status" value="1"/>
</dbReference>
<comment type="subcellular location">
    <subcellularLocation>
        <location evidence="1">Nucleus</location>
    </subcellularLocation>
</comment>
<dbReference type="InterPro" id="IPR036322">
    <property type="entry name" value="WD40_repeat_dom_sf"/>
</dbReference>
<feature type="domain" description="Small-subunit processome Utp12" evidence="6">
    <location>
        <begin position="464"/>
        <end position="565"/>
    </location>
</feature>
<dbReference type="AlphaFoldDB" id="A0A9B0C3H7"/>